<feature type="domain" description="Hedgehog/Intein (Hint)" evidence="1">
    <location>
        <begin position="33"/>
        <end position="163"/>
    </location>
</feature>
<dbReference type="InterPro" id="IPR028992">
    <property type="entry name" value="Hedgehog/Intein_dom"/>
</dbReference>
<dbReference type="RefSeq" id="WP_093452246.1">
    <property type="nucleotide sequence ID" value="NZ_CP051251.1"/>
</dbReference>
<organism evidence="2 3">
    <name type="scientific">Pseudooceanicola nitratireducens</name>
    <dbReference type="NCBI Taxonomy" id="517719"/>
    <lineage>
        <taxon>Bacteria</taxon>
        <taxon>Pseudomonadati</taxon>
        <taxon>Pseudomonadota</taxon>
        <taxon>Alphaproteobacteria</taxon>
        <taxon>Rhodobacterales</taxon>
        <taxon>Paracoccaceae</taxon>
        <taxon>Pseudooceanicola</taxon>
    </lineage>
</organism>
<sequence>MIKATDINVTITRRMTETTGAYNGAILGAISGLVEGTKVVTAKGFQRVEEIKAGDRVVTHDNGLQVVRAVRRTPVWTAAVCPRSMQPLFVPAGAIGNAADMILLPHQAVMVDSAAAREELGDASVLMLAKDLDGVRGITRITPEAPAYVVSLEFDNDEVIFAASGAMCICRAAVDVDAVAPTRAYTTLKSRSDAGLVAAVRAELSDDLARAA</sequence>
<dbReference type="InterPro" id="IPR036844">
    <property type="entry name" value="Hint_dom_sf"/>
</dbReference>
<keyword evidence="3" id="KW-1185">Reference proteome</keyword>
<protein>
    <submittedName>
        <fullName evidence="2">Hint domain-containing protein</fullName>
    </submittedName>
</protein>
<evidence type="ECO:0000313" key="2">
    <source>
        <dbReference type="EMBL" id="SFC58562.1"/>
    </source>
</evidence>
<evidence type="ECO:0000259" key="1">
    <source>
        <dbReference type="Pfam" id="PF13403"/>
    </source>
</evidence>
<dbReference type="AlphaFoldDB" id="A0A1I1KE56"/>
<name>A0A1I1KE56_9RHOB</name>
<evidence type="ECO:0000313" key="3">
    <source>
        <dbReference type="Proteomes" id="UP000231644"/>
    </source>
</evidence>
<dbReference type="OrthoDB" id="7685535at2"/>
<gene>
    <name evidence="2" type="ORF">SAMN05421762_1429</name>
</gene>
<dbReference type="Pfam" id="PF13403">
    <property type="entry name" value="Hint_2"/>
    <property type="match status" value="1"/>
</dbReference>
<reference evidence="2 3" key="1">
    <citation type="submission" date="2016-10" db="EMBL/GenBank/DDBJ databases">
        <authorList>
            <person name="de Groot N.N."/>
        </authorList>
    </citation>
    <scope>NUCLEOTIDE SEQUENCE [LARGE SCALE GENOMIC DNA]</scope>
    <source>
        <strain evidence="2 3">DSM 29619</strain>
    </source>
</reference>
<dbReference type="STRING" id="517719.SAMN05421762_1429"/>
<proteinExistence type="predicted"/>
<dbReference type="SUPFAM" id="SSF51294">
    <property type="entry name" value="Hedgehog/intein (Hint) domain"/>
    <property type="match status" value="1"/>
</dbReference>
<dbReference type="EMBL" id="FOLX01000001">
    <property type="protein sequence ID" value="SFC58562.1"/>
    <property type="molecule type" value="Genomic_DNA"/>
</dbReference>
<dbReference type="Gene3D" id="2.170.16.10">
    <property type="entry name" value="Hedgehog/Intein (Hint) domain"/>
    <property type="match status" value="1"/>
</dbReference>
<accession>A0A1I1KE56</accession>
<dbReference type="Proteomes" id="UP000231644">
    <property type="component" value="Unassembled WGS sequence"/>
</dbReference>